<keyword evidence="1" id="KW-1133">Transmembrane helix</keyword>
<comment type="caution">
    <text evidence="4">The sequence shown here is derived from an EMBL/GenBank/DDBJ whole genome shotgun (WGS) entry which is preliminary data.</text>
</comment>
<keyword evidence="1" id="KW-0472">Membrane</keyword>
<dbReference type="InterPro" id="IPR025672">
    <property type="entry name" value="Sigma_reg_C_dom"/>
</dbReference>
<evidence type="ECO:0000259" key="3">
    <source>
        <dbReference type="Pfam" id="PF13800"/>
    </source>
</evidence>
<feature type="transmembrane region" description="Helical" evidence="1">
    <location>
        <begin position="84"/>
        <end position="106"/>
    </location>
</feature>
<proteinExistence type="predicted"/>
<dbReference type="EMBL" id="RHHS01000052">
    <property type="protein sequence ID" value="RNB52989.1"/>
    <property type="molecule type" value="Genomic_DNA"/>
</dbReference>
<dbReference type="Proteomes" id="UP000268829">
    <property type="component" value="Unassembled WGS sequence"/>
</dbReference>
<feature type="domain" description="Sigma factor regulator C-terminal" evidence="2">
    <location>
        <begin position="213"/>
        <end position="379"/>
    </location>
</feature>
<sequence>MTSRNGGEREQKLLAYLRGDLTGEEAKQLGEELADDEEYAERLERLLLGEEQGTDGGPEAASGLSEARQRAIVRRGKWKNRLTASFYAFAIPCLAGVLLLLVNGWVGKLMYDDLFRVARDMVNFTQPGVSVGSSGSQVGLLYGSIDMELREQVGREAKNAGRFRSTNVLWNVSARPEWTGGVREQKLFFRYPLSSGEPEEDTAYLRTPAWTTLEKLPEGTVSQLAISFDSFLTYDQYVKLVSRHIISDSQETVWFAVDTGVELKQADEGLGNLLLGPGDVWGFAERALDYGTAPIQVNGESERRMAAFMGEMKYLTEQKSLARDIGSALLPGGDPHIEERYRYLQEKGVRIYGAVLTGPTKELLRLKEEKAITAAFVGKIDWWNWDRPAASGTQKSW</sequence>
<gene>
    <name evidence="4" type="ORF">EDM57_20295</name>
</gene>
<name>A0A3M8APK9_9BACL</name>
<evidence type="ECO:0000256" key="1">
    <source>
        <dbReference type="SAM" id="Phobius"/>
    </source>
</evidence>
<dbReference type="Pfam" id="PF13791">
    <property type="entry name" value="Sigma_reg_C"/>
    <property type="match status" value="1"/>
</dbReference>
<organism evidence="4 5">
    <name type="scientific">Brevibacillus gelatini</name>
    <dbReference type="NCBI Taxonomy" id="1655277"/>
    <lineage>
        <taxon>Bacteria</taxon>
        <taxon>Bacillati</taxon>
        <taxon>Bacillota</taxon>
        <taxon>Bacilli</taxon>
        <taxon>Bacillales</taxon>
        <taxon>Paenibacillaceae</taxon>
        <taxon>Brevibacillus</taxon>
    </lineage>
</organism>
<protein>
    <submittedName>
        <fullName evidence="4">Anti-sigma factor</fullName>
    </submittedName>
</protein>
<dbReference type="Pfam" id="PF13800">
    <property type="entry name" value="Sigma_reg_N"/>
    <property type="match status" value="1"/>
</dbReference>
<accession>A0A3M8APK9</accession>
<dbReference type="InterPro" id="IPR029101">
    <property type="entry name" value="Sigma_reg_N"/>
</dbReference>
<keyword evidence="5" id="KW-1185">Reference proteome</keyword>
<reference evidence="4 5" key="1">
    <citation type="submission" date="2018-10" db="EMBL/GenBank/DDBJ databases">
        <title>Phylogenomics of Brevibacillus.</title>
        <authorList>
            <person name="Dunlap C."/>
        </authorList>
    </citation>
    <scope>NUCLEOTIDE SEQUENCE [LARGE SCALE GENOMIC DNA]</scope>
    <source>
        <strain evidence="4 5">DSM 100115</strain>
    </source>
</reference>
<evidence type="ECO:0000259" key="2">
    <source>
        <dbReference type="Pfam" id="PF13791"/>
    </source>
</evidence>
<evidence type="ECO:0000313" key="5">
    <source>
        <dbReference type="Proteomes" id="UP000268829"/>
    </source>
</evidence>
<dbReference type="AlphaFoldDB" id="A0A3M8APK9"/>
<evidence type="ECO:0000313" key="4">
    <source>
        <dbReference type="EMBL" id="RNB52989.1"/>
    </source>
</evidence>
<keyword evidence="1" id="KW-0812">Transmembrane</keyword>
<dbReference type="OrthoDB" id="2730366at2"/>
<dbReference type="RefSeq" id="WP_122906508.1">
    <property type="nucleotide sequence ID" value="NZ_RHHS01000052.1"/>
</dbReference>
<feature type="domain" description="Sigma factor regulator N-terminal" evidence="3">
    <location>
        <begin position="71"/>
        <end position="156"/>
    </location>
</feature>